<dbReference type="InterPro" id="IPR005467">
    <property type="entry name" value="His_kinase_dom"/>
</dbReference>
<evidence type="ECO:0000256" key="8">
    <source>
        <dbReference type="SAM" id="Phobius"/>
    </source>
</evidence>
<comment type="catalytic activity">
    <reaction evidence="1">
        <text>ATP + protein L-histidine = ADP + protein N-phospho-L-histidine.</text>
        <dbReference type="EC" id="2.7.13.3"/>
    </reaction>
</comment>
<protein>
    <recommendedName>
        <fullName evidence="3">histidine kinase</fullName>
        <ecNumber evidence="3">2.7.13.3</ecNumber>
    </recommendedName>
</protein>
<dbReference type="PANTHER" id="PTHR45453:SF1">
    <property type="entry name" value="PHOSPHATE REGULON SENSOR PROTEIN PHOR"/>
    <property type="match status" value="1"/>
</dbReference>
<dbReference type="PROSITE" id="PS50109">
    <property type="entry name" value="HIS_KIN"/>
    <property type="match status" value="1"/>
</dbReference>
<dbReference type="SUPFAM" id="SSF47384">
    <property type="entry name" value="Homodimeric domain of signal transducing histidine kinase"/>
    <property type="match status" value="1"/>
</dbReference>
<accession>A0A9D2TQZ1</accession>
<gene>
    <name evidence="10" type="ORF">H9926_04765</name>
</gene>
<evidence type="ECO:0000259" key="9">
    <source>
        <dbReference type="PROSITE" id="PS50109"/>
    </source>
</evidence>
<sequence>MTEIWQDRQERGFLMFLAVFCILLPVLGILGSLWQAQGIRDALLGREARLVSGMLESGLSEETAATILSRTEISQEGEALLRRTGRTQESLAWLYPEVRQAAGRTALFSCMGAGVLGAVLFSGAVLFLKRREALYEQAAGILSRFAEGDFSRHLPRGGTGALYRLFSAADQLSRAAQVRGEAERAAKEALKNAVSDISHQLKTPLAALSMYMEILKEEPEREETVREFSAKALQSLERMQRLIGLLLKIMRLDAGSVRFEPEDCPVSELVREAVEELTTRAKQEGKQLIVEGDPKERVRCDPAWTAEALSNLVKNALDHTESGGTVRICWNRSPGLFRLSVEDDGCGIPPEDLPHIFKRFYRSGRDRAARSLQGVGLGLPLAKAVVEGQGGVLSVNSSPGADNSSGGRTVFSISFLSEL</sequence>
<dbReference type="SMART" id="SM00388">
    <property type="entry name" value="HisKA"/>
    <property type="match status" value="1"/>
</dbReference>
<dbReference type="EC" id="2.7.13.3" evidence="3"/>
<dbReference type="EMBL" id="DWVS01000117">
    <property type="protein sequence ID" value="HJC87311.1"/>
    <property type="molecule type" value="Genomic_DNA"/>
</dbReference>
<dbReference type="SMART" id="SM00387">
    <property type="entry name" value="HATPase_c"/>
    <property type="match status" value="1"/>
</dbReference>
<name>A0A9D2TQZ1_9FIRM</name>
<reference evidence="10" key="1">
    <citation type="journal article" date="2021" name="PeerJ">
        <title>Extensive microbial diversity within the chicken gut microbiome revealed by metagenomics and culture.</title>
        <authorList>
            <person name="Gilroy R."/>
            <person name="Ravi A."/>
            <person name="Getino M."/>
            <person name="Pursley I."/>
            <person name="Horton D.L."/>
            <person name="Alikhan N.F."/>
            <person name="Baker D."/>
            <person name="Gharbi K."/>
            <person name="Hall N."/>
            <person name="Watson M."/>
            <person name="Adriaenssens E.M."/>
            <person name="Foster-Nyarko E."/>
            <person name="Jarju S."/>
            <person name="Secka A."/>
            <person name="Antonio M."/>
            <person name="Oren A."/>
            <person name="Chaudhuri R.R."/>
            <person name="La Ragione R."/>
            <person name="Hildebrand F."/>
            <person name="Pallen M.J."/>
        </authorList>
    </citation>
    <scope>NUCLEOTIDE SEQUENCE</scope>
    <source>
        <strain evidence="10">ChiBcec1-1630</strain>
    </source>
</reference>
<dbReference type="GO" id="GO:0016036">
    <property type="term" value="P:cellular response to phosphate starvation"/>
    <property type="evidence" value="ECO:0007669"/>
    <property type="project" value="TreeGrafter"/>
</dbReference>
<feature type="transmembrane region" description="Helical" evidence="8">
    <location>
        <begin position="106"/>
        <end position="128"/>
    </location>
</feature>
<evidence type="ECO:0000256" key="1">
    <source>
        <dbReference type="ARBA" id="ARBA00000085"/>
    </source>
</evidence>
<reference evidence="10" key="2">
    <citation type="submission" date="2021-04" db="EMBL/GenBank/DDBJ databases">
        <authorList>
            <person name="Gilroy R."/>
        </authorList>
    </citation>
    <scope>NUCLEOTIDE SEQUENCE</scope>
    <source>
        <strain evidence="10">ChiBcec1-1630</strain>
    </source>
</reference>
<evidence type="ECO:0000256" key="6">
    <source>
        <dbReference type="ARBA" id="ARBA00022777"/>
    </source>
</evidence>
<evidence type="ECO:0000256" key="4">
    <source>
        <dbReference type="ARBA" id="ARBA00022553"/>
    </source>
</evidence>
<dbReference type="InterPro" id="IPR036890">
    <property type="entry name" value="HATPase_C_sf"/>
</dbReference>
<comment type="caution">
    <text evidence="10">The sequence shown here is derived from an EMBL/GenBank/DDBJ whole genome shotgun (WGS) entry which is preliminary data.</text>
</comment>
<evidence type="ECO:0000256" key="3">
    <source>
        <dbReference type="ARBA" id="ARBA00012438"/>
    </source>
</evidence>
<keyword evidence="7" id="KW-0902">Two-component regulatory system</keyword>
<keyword evidence="8" id="KW-0812">Transmembrane</keyword>
<dbReference type="Pfam" id="PF02518">
    <property type="entry name" value="HATPase_c"/>
    <property type="match status" value="1"/>
</dbReference>
<keyword evidence="6 10" id="KW-0418">Kinase</keyword>
<dbReference type="SUPFAM" id="SSF55874">
    <property type="entry name" value="ATPase domain of HSP90 chaperone/DNA topoisomerase II/histidine kinase"/>
    <property type="match status" value="1"/>
</dbReference>
<dbReference type="Gene3D" id="1.10.287.130">
    <property type="match status" value="1"/>
</dbReference>
<dbReference type="InterPro" id="IPR004358">
    <property type="entry name" value="Sig_transdc_His_kin-like_C"/>
</dbReference>
<dbReference type="InterPro" id="IPR003594">
    <property type="entry name" value="HATPase_dom"/>
</dbReference>
<dbReference type="CDD" id="cd00082">
    <property type="entry name" value="HisKA"/>
    <property type="match status" value="1"/>
</dbReference>
<evidence type="ECO:0000313" key="10">
    <source>
        <dbReference type="EMBL" id="HJC87311.1"/>
    </source>
</evidence>
<dbReference type="GO" id="GO:0000155">
    <property type="term" value="F:phosphorelay sensor kinase activity"/>
    <property type="evidence" value="ECO:0007669"/>
    <property type="project" value="InterPro"/>
</dbReference>
<keyword evidence="8" id="KW-0472">Membrane</keyword>
<feature type="transmembrane region" description="Helical" evidence="8">
    <location>
        <begin position="12"/>
        <end position="34"/>
    </location>
</feature>
<dbReference type="AlphaFoldDB" id="A0A9D2TQZ1"/>
<dbReference type="Gene3D" id="3.30.565.10">
    <property type="entry name" value="Histidine kinase-like ATPase, C-terminal domain"/>
    <property type="match status" value="1"/>
</dbReference>
<organism evidence="10 11">
    <name type="scientific">Candidatus Eisenbergiella intestinigallinarum</name>
    <dbReference type="NCBI Taxonomy" id="2838549"/>
    <lineage>
        <taxon>Bacteria</taxon>
        <taxon>Bacillati</taxon>
        <taxon>Bacillota</taxon>
        <taxon>Clostridia</taxon>
        <taxon>Lachnospirales</taxon>
        <taxon>Lachnospiraceae</taxon>
        <taxon>Eisenbergiella</taxon>
    </lineage>
</organism>
<proteinExistence type="predicted"/>
<dbReference type="InterPro" id="IPR036097">
    <property type="entry name" value="HisK_dim/P_sf"/>
</dbReference>
<evidence type="ECO:0000256" key="7">
    <source>
        <dbReference type="ARBA" id="ARBA00023012"/>
    </source>
</evidence>
<dbReference type="PRINTS" id="PR00344">
    <property type="entry name" value="BCTRLSENSOR"/>
</dbReference>
<dbReference type="Proteomes" id="UP000823922">
    <property type="component" value="Unassembled WGS sequence"/>
</dbReference>
<keyword evidence="8" id="KW-1133">Transmembrane helix</keyword>
<evidence type="ECO:0000256" key="2">
    <source>
        <dbReference type="ARBA" id="ARBA00004370"/>
    </source>
</evidence>
<dbReference type="Pfam" id="PF00512">
    <property type="entry name" value="HisKA"/>
    <property type="match status" value="1"/>
</dbReference>
<dbReference type="InterPro" id="IPR003661">
    <property type="entry name" value="HisK_dim/P_dom"/>
</dbReference>
<dbReference type="InterPro" id="IPR050351">
    <property type="entry name" value="BphY/WalK/GraS-like"/>
</dbReference>
<evidence type="ECO:0000256" key="5">
    <source>
        <dbReference type="ARBA" id="ARBA00022679"/>
    </source>
</evidence>
<dbReference type="GO" id="GO:0005886">
    <property type="term" value="C:plasma membrane"/>
    <property type="evidence" value="ECO:0007669"/>
    <property type="project" value="TreeGrafter"/>
</dbReference>
<evidence type="ECO:0000313" key="11">
    <source>
        <dbReference type="Proteomes" id="UP000823922"/>
    </source>
</evidence>
<keyword evidence="4" id="KW-0597">Phosphoprotein</keyword>
<comment type="subcellular location">
    <subcellularLocation>
        <location evidence="2">Membrane</location>
    </subcellularLocation>
</comment>
<dbReference type="CDD" id="cd00075">
    <property type="entry name" value="HATPase"/>
    <property type="match status" value="1"/>
</dbReference>
<dbReference type="GO" id="GO:0004721">
    <property type="term" value="F:phosphoprotein phosphatase activity"/>
    <property type="evidence" value="ECO:0007669"/>
    <property type="project" value="TreeGrafter"/>
</dbReference>
<keyword evidence="5" id="KW-0808">Transferase</keyword>
<feature type="domain" description="Histidine kinase" evidence="9">
    <location>
        <begin position="196"/>
        <end position="419"/>
    </location>
</feature>
<dbReference type="PANTHER" id="PTHR45453">
    <property type="entry name" value="PHOSPHATE REGULON SENSOR PROTEIN PHOR"/>
    <property type="match status" value="1"/>
</dbReference>